<feature type="transmembrane region" description="Helical" evidence="1">
    <location>
        <begin position="123"/>
        <end position="144"/>
    </location>
</feature>
<evidence type="ECO:0000313" key="3">
    <source>
        <dbReference type="Proteomes" id="UP000799776"/>
    </source>
</evidence>
<dbReference type="EMBL" id="ML978724">
    <property type="protein sequence ID" value="KAF2086493.1"/>
    <property type="molecule type" value="Genomic_DNA"/>
</dbReference>
<feature type="transmembrane region" description="Helical" evidence="1">
    <location>
        <begin position="90"/>
        <end position="111"/>
    </location>
</feature>
<dbReference type="OrthoDB" id="3903561at2759"/>
<dbReference type="AlphaFoldDB" id="A0A9P4HTK3"/>
<protein>
    <submittedName>
        <fullName evidence="2">Uncharacterized protein</fullName>
    </submittedName>
</protein>
<evidence type="ECO:0000256" key="1">
    <source>
        <dbReference type="SAM" id="Phobius"/>
    </source>
</evidence>
<organism evidence="2 3">
    <name type="scientific">Saccharata proteae CBS 121410</name>
    <dbReference type="NCBI Taxonomy" id="1314787"/>
    <lineage>
        <taxon>Eukaryota</taxon>
        <taxon>Fungi</taxon>
        <taxon>Dikarya</taxon>
        <taxon>Ascomycota</taxon>
        <taxon>Pezizomycotina</taxon>
        <taxon>Dothideomycetes</taxon>
        <taxon>Dothideomycetes incertae sedis</taxon>
        <taxon>Botryosphaeriales</taxon>
        <taxon>Saccharataceae</taxon>
        <taxon>Saccharata</taxon>
    </lineage>
</organism>
<keyword evidence="1" id="KW-0812">Transmembrane</keyword>
<gene>
    <name evidence="2" type="ORF">K490DRAFT_66685</name>
</gene>
<accession>A0A9P4HTK3</accession>
<keyword evidence="3" id="KW-1185">Reference proteome</keyword>
<proteinExistence type="predicted"/>
<keyword evidence="1" id="KW-1133">Transmembrane helix</keyword>
<keyword evidence="1" id="KW-0472">Membrane</keyword>
<feature type="transmembrane region" description="Helical" evidence="1">
    <location>
        <begin position="188"/>
        <end position="214"/>
    </location>
</feature>
<sequence>MEIDNSNLLGEPPCSTSDTTLVDPQSQTSGFLSHFIRHLAVHCSFLIFTGASLWLIGFVGLEVPVRLADYSTYCLSDGEFVFRYDLDYNYLWRGFSMVAISIPFGSMNFEVAKFIDIAWDIGIGRLGQVLLGLITCRVFLKYLLMKMETVAIPHDVTSSVAFTGTCSWETLFRLSLVRSKAQLWKHSLNPIMVMTFLVAYLISFPTLLSAMTGYTTTFNPFMMLPNGTMVPFGYESFLSIDYIIEDGDRIGLPNQSHLWVNYTYPLTTYGIVETGWSNNTVDGPDFLTDVLVSRDHNSTLLWPNGTISILDSPLNITEPYDQWYVYGLDVPLTSSDFSINGTCQAQKAYQWGFSFQLLSIFSVLNLLWGLATYGLWLASTRASDARANYGSYKAALDLVSAMRPDGSDLSCLHKLSDSELRQLLVKSRAGIVLEKGEDGVTRPLLWDWTVLYKKQLPLRIRLKMFLVRRAEFTIDLAEMSWANACSLATNACSLAAQGLRLVQHPWPTQRSNLRRESHELLAGT</sequence>
<reference evidence="2" key="1">
    <citation type="journal article" date="2020" name="Stud. Mycol.">
        <title>101 Dothideomycetes genomes: a test case for predicting lifestyles and emergence of pathogens.</title>
        <authorList>
            <person name="Haridas S."/>
            <person name="Albert R."/>
            <person name="Binder M."/>
            <person name="Bloem J."/>
            <person name="Labutti K."/>
            <person name="Salamov A."/>
            <person name="Andreopoulos B."/>
            <person name="Baker S."/>
            <person name="Barry K."/>
            <person name="Bills G."/>
            <person name="Bluhm B."/>
            <person name="Cannon C."/>
            <person name="Castanera R."/>
            <person name="Culley D."/>
            <person name="Daum C."/>
            <person name="Ezra D."/>
            <person name="Gonzalez J."/>
            <person name="Henrissat B."/>
            <person name="Kuo A."/>
            <person name="Liang C."/>
            <person name="Lipzen A."/>
            <person name="Lutzoni F."/>
            <person name="Magnuson J."/>
            <person name="Mondo S."/>
            <person name="Nolan M."/>
            <person name="Ohm R."/>
            <person name="Pangilinan J."/>
            <person name="Park H.-J."/>
            <person name="Ramirez L."/>
            <person name="Alfaro M."/>
            <person name="Sun H."/>
            <person name="Tritt A."/>
            <person name="Yoshinaga Y."/>
            <person name="Zwiers L.-H."/>
            <person name="Turgeon B."/>
            <person name="Goodwin S."/>
            <person name="Spatafora J."/>
            <person name="Crous P."/>
            <person name="Grigoriev I."/>
        </authorList>
    </citation>
    <scope>NUCLEOTIDE SEQUENCE</scope>
    <source>
        <strain evidence="2">CBS 121410</strain>
    </source>
</reference>
<evidence type="ECO:0000313" key="2">
    <source>
        <dbReference type="EMBL" id="KAF2086493.1"/>
    </source>
</evidence>
<feature type="transmembrane region" description="Helical" evidence="1">
    <location>
        <begin position="357"/>
        <end position="378"/>
    </location>
</feature>
<comment type="caution">
    <text evidence="2">The sequence shown here is derived from an EMBL/GenBank/DDBJ whole genome shotgun (WGS) entry which is preliminary data.</text>
</comment>
<name>A0A9P4HTK3_9PEZI</name>
<dbReference type="Proteomes" id="UP000799776">
    <property type="component" value="Unassembled WGS sequence"/>
</dbReference>
<feature type="transmembrane region" description="Helical" evidence="1">
    <location>
        <begin position="39"/>
        <end position="61"/>
    </location>
</feature>